<evidence type="ECO:0000313" key="16">
    <source>
        <dbReference type="Proteomes" id="UP001309876"/>
    </source>
</evidence>
<evidence type="ECO:0000256" key="13">
    <source>
        <dbReference type="SAM" id="SignalP"/>
    </source>
</evidence>
<dbReference type="InterPro" id="IPR049892">
    <property type="entry name" value="AA9"/>
</dbReference>
<feature type="compositionally biased region" description="Low complexity" evidence="12">
    <location>
        <begin position="344"/>
        <end position="381"/>
    </location>
</feature>
<keyword evidence="4 11" id="KW-0136">Cellulose degradation</keyword>
<dbReference type="GO" id="GO:0005576">
    <property type="term" value="C:extracellular region"/>
    <property type="evidence" value="ECO:0007669"/>
    <property type="project" value="UniProtKB-SubCell"/>
</dbReference>
<feature type="compositionally biased region" description="Low complexity" evidence="12">
    <location>
        <begin position="290"/>
        <end position="328"/>
    </location>
</feature>
<dbReference type="CDD" id="cd21175">
    <property type="entry name" value="LPMO_AA9"/>
    <property type="match status" value="1"/>
</dbReference>
<feature type="signal peptide" evidence="13">
    <location>
        <begin position="1"/>
        <end position="21"/>
    </location>
</feature>
<dbReference type="EMBL" id="JAVRRJ010000007">
    <property type="protein sequence ID" value="KAK5083053.1"/>
    <property type="molecule type" value="Genomic_DNA"/>
</dbReference>
<evidence type="ECO:0000256" key="12">
    <source>
        <dbReference type="SAM" id="MobiDB-lite"/>
    </source>
</evidence>
<evidence type="ECO:0000256" key="7">
    <source>
        <dbReference type="ARBA" id="ARBA00023277"/>
    </source>
</evidence>
<dbReference type="GO" id="GO:0030248">
    <property type="term" value="F:cellulose binding"/>
    <property type="evidence" value="ECO:0007669"/>
    <property type="project" value="UniProtKB-UniRule"/>
</dbReference>
<organism evidence="15 16">
    <name type="scientific">Lithohypha guttulata</name>
    <dbReference type="NCBI Taxonomy" id="1690604"/>
    <lineage>
        <taxon>Eukaryota</taxon>
        <taxon>Fungi</taxon>
        <taxon>Dikarya</taxon>
        <taxon>Ascomycota</taxon>
        <taxon>Pezizomycotina</taxon>
        <taxon>Eurotiomycetes</taxon>
        <taxon>Chaetothyriomycetidae</taxon>
        <taxon>Chaetothyriales</taxon>
        <taxon>Trichomeriaceae</taxon>
        <taxon>Lithohypha</taxon>
    </lineage>
</organism>
<keyword evidence="7 11" id="KW-0119">Carbohydrate metabolism</keyword>
<dbReference type="PANTHER" id="PTHR33353">
    <property type="entry name" value="PUTATIVE (AFU_ORTHOLOGUE AFUA_1G12560)-RELATED"/>
    <property type="match status" value="1"/>
</dbReference>
<dbReference type="AlphaFoldDB" id="A0AAN7SW41"/>
<evidence type="ECO:0000313" key="15">
    <source>
        <dbReference type="EMBL" id="KAK5083053.1"/>
    </source>
</evidence>
<keyword evidence="5" id="KW-0186">Copper</keyword>
<dbReference type="Proteomes" id="UP001309876">
    <property type="component" value="Unassembled WGS sequence"/>
</dbReference>
<evidence type="ECO:0000256" key="11">
    <source>
        <dbReference type="RuleBase" id="RU368122"/>
    </source>
</evidence>
<feature type="region of interest" description="Disordered" evidence="12">
    <location>
        <begin position="290"/>
        <end position="382"/>
    </location>
</feature>
<comment type="function">
    <text evidence="11">Lytic polysaccharide monooxygenase (LMPO) that depolymerizes crystalline and amorphous polysaccharides via the oxidation of scissile alpha- or beta-(1-4)-glycosidic bonds, yielding C1 and/or C4 oxidation products. Catalysis by LPMOs requires the reduction of the active-site copper from Cu(II) to Cu(I) by a reducing agent and H(2)O(2) or O(2) as a cosubstrate.</text>
</comment>
<comment type="subcellular location">
    <subcellularLocation>
        <location evidence="2 11">Secreted</location>
    </subcellularLocation>
</comment>
<dbReference type="Pfam" id="PF03443">
    <property type="entry name" value="AA9"/>
    <property type="match status" value="1"/>
</dbReference>
<evidence type="ECO:0000256" key="1">
    <source>
        <dbReference type="ARBA" id="ARBA00001973"/>
    </source>
</evidence>
<dbReference type="Gene3D" id="2.70.50.70">
    <property type="match status" value="1"/>
</dbReference>
<accession>A0AAN7SW41</accession>
<keyword evidence="13" id="KW-0732">Signal</keyword>
<evidence type="ECO:0000259" key="14">
    <source>
        <dbReference type="Pfam" id="PF03443"/>
    </source>
</evidence>
<feature type="domain" description="Auxiliary Activity family 9 catalytic" evidence="14">
    <location>
        <begin position="22"/>
        <end position="229"/>
    </location>
</feature>
<evidence type="ECO:0000256" key="4">
    <source>
        <dbReference type="ARBA" id="ARBA00023001"/>
    </source>
</evidence>
<comment type="similarity">
    <text evidence="9">Belongs to the polysaccharide monooxygenase AA9 family.</text>
</comment>
<dbReference type="GO" id="GO:0008810">
    <property type="term" value="F:cellulase activity"/>
    <property type="evidence" value="ECO:0007669"/>
    <property type="project" value="UniProtKB-UniRule"/>
</dbReference>
<evidence type="ECO:0000256" key="10">
    <source>
        <dbReference type="ARBA" id="ARBA00045077"/>
    </source>
</evidence>
<reference evidence="15 16" key="1">
    <citation type="submission" date="2023-08" db="EMBL/GenBank/DDBJ databases">
        <title>Black Yeasts Isolated from many extreme environments.</title>
        <authorList>
            <person name="Coleine C."/>
            <person name="Stajich J.E."/>
            <person name="Selbmann L."/>
        </authorList>
    </citation>
    <scope>NUCLEOTIDE SEQUENCE [LARGE SCALE GENOMIC DNA]</scope>
    <source>
        <strain evidence="15 16">CCFEE 5910</strain>
    </source>
</reference>
<evidence type="ECO:0000256" key="2">
    <source>
        <dbReference type="ARBA" id="ARBA00004613"/>
    </source>
</evidence>
<keyword evidence="8 11" id="KW-0624">Polysaccharide degradation</keyword>
<keyword evidence="16" id="KW-1185">Reference proteome</keyword>
<keyword evidence="6 11" id="KW-1015">Disulfide bond</keyword>
<evidence type="ECO:0000256" key="3">
    <source>
        <dbReference type="ARBA" id="ARBA00022525"/>
    </source>
</evidence>
<evidence type="ECO:0000256" key="6">
    <source>
        <dbReference type="ARBA" id="ARBA00023157"/>
    </source>
</evidence>
<evidence type="ECO:0000256" key="9">
    <source>
        <dbReference type="ARBA" id="ARBA00044502"/>
    </source>
</evidence>
<feature type="chain" id="PRO_5042917928" description="AA9 family lytic polysaccharide monooxygenase" evidence="13">
    <location>
        <begin position="22"/>
        <end position="399"/>
    </location>
</feature>
<gene>
    <name evidence="15" type="ORF">LTR05_006935</name>
</gene>
<evidence type="ECO:0000256" key="5">
    <source>
        <dbReference type="ARBA" id="ARBA00023008"/>
    </source>
</evidence>
<protein>
    <recommendedName>
        <fullName evidence="11">AA9 family lytic polysaccharide monooxygenase</fullName>
        <ecNumber evidence="11">1.14.99.56</ecNumber>
    </recommendedName>
    <alternativeName>
        <fullName evidence="11">Endo-beta-1,4-glucanase</fullName>
    </alternativeName>
    <alternativeName>
        <fullName evidence="11">Glycosyl hydrolase 61 family protein</fullName>
    </alternativeName>
</protein>
<dbReference type="GO" id="GO:0030245">
    <property type="term" value="P:cellulose catabolic process"/>
    <property type="evidence" value="ECO:0007669"/>
    <property type="project" value="UniProtKB-UniRule"/>
</dbReference>
<name>A0AAN7SW41_9EURO</name>
<comment type="caution">
    <text evidence="15">The sequence shown here is derived from an EMBL/GenBank/DDBJ whole genome shotgun (WGS) entry which is preliminary data.</text>
</comment>
<feature type="compositionally biased region" description="Polar residues" evidence="12">
    <location>
        <begin position="329"/>
        <end position="343"/>
    </location>
</feature>
<dbReference type="EC" id="1.14.99.56" evidence="11"/>
<comment type="domain">
    <text evidence="11">Has a modular structure: an endo-beta-1,4-glucanase catalytic module at the N-terminus, a linker rich in serines and threonines, and a C-terminal carbohydrate-binding module (CBM).</text>
</comment>
<dbReference type="InterPro" id="IPR005103">
    <property type="entry name" value="AA9_LPMO"/>
</dbReference>
<dbReference type="PANTHER" id="PTHR33353:SF17">
    <property type="entry name" value="ENDO-BETA-1,4-GLUCANASE D"/>
    <property type="match status" value="1"/>
</dbReference>
<proteinExistence type="inferred from homology"/>
<keyword evidence="3 11" id="KW-0964">Secreted</keyword>
<comment type="catalytic activity">
    <reaction evidence="10 11">
        <text>[(1-&gt;4)-beta-D-glucosyl]n+m + reduced acceptor + O2 = 4-dehydro-beta-D-glucosyl-[(1-&gt;4)-beta-D-glucosyl]n-1 + [(1-&gt;4)-beta-D-glucosyl]m + acceptor + H2O.</text>
        <dbReference type="EC" id="1.14.99.56"/>
    </reaction>
</comment>
<evidence type="ECO:0000256" key="8">
    <source>
        <dbReference type="ARBA" id="ARBA00023326"/>
    </source>
</evidence>
<comment type="cofactor">
    <cofactor evidence="1">
        <name>Cu(2+)</name>
        <dbReference type="ChEBI" id="CHEBI:29036"/>
    </cofactor>
</comment>
<sequence length="399" mass="40652">MVAKFVSAILSISALATSVSAHAFFHTGYVNGVSQGHLFAVRAPSSNSPIQDVSSSALMCNAPLHSPVSTNVIEIAPGDRFGMQWNHAISGATAGDADDPIAASHKGPVIAYMAKVDDAATDDGSGLKWFKVAEEGLDTSTGKWGVDTLISNGGLWSFSMPSLEPGDYLLRGEIIALHSAYDVGGAQFYMSCVGIRVTGSGICVPTNTVSFPGAYDANDPSIKISIYGSSGQPDNGGKAYTIPGPAVLKCGGGNSPATRPVSSTSVAATSSRSVSITASVTTKNIVVSSTTTTQRISSASSATSTTSRTSQAASKTTTTTSRAAQPTTFATVSTSRYTWSQSETTAAPSSFSFSTSGTATTSGVPAPTSTSPSTSAPTSTGYTMIGPGGKKFLCYEVTD</sequence>